<keyword evidence="2" id="KW-1185">Reference proteome</keyword>
<accession>A0A8X6G1V9</accession>
<organism evidence="1 2">
    <name type="scientific">Trichonephila clavata</name>
    <name type="common">Joro spider</name>
    <name type="synonym">Nephila clavata</name>
    <dbReference type="NCBI Taxonomy" id="2740835"/>
    <lineage>
        <taxon>Eukaryota</taxon>
        <taxon>Metazoa</taxon>
        <taxon>Ecdysozoa</taxon>
        <taxon>Arthropoda</taxon>
        <taxon>Chelicerata</taxon>
        <taxon>Arachnida</taxon>
        <taxon>Araneae</taxon>
        <taxon>Araneomorphae</taxon>
        <taxon>Entelegynae</taxon>
        <taxon>Araneoidea</taxon>
        <taxon>Nephilidae</taxon>
        <taxon>Trichonephila</taxon>
    </lineage>
</organism>
<dbReference type="Proteomes" id="UP000887116">
    <property type="component" value="Unassembled WGS sequence"/>
</dbReference>
<gene>
    <name evidence="1" type="ORF">TNCT_94561</name>
</gene>
<evidence type="ECO:0000313" key="1">
    <source>
        <dbReference type="EMBL" id="GFQ94076.1"/>
    </source>
</evidence>
<name>A0A8X6G1V9_TRICU</name>
<evidence type="ECO:0000313" key="2">
    <source>
        <dbReference type="Proteomes" id="UP000887116"/>
    </source>
</evidence>
<proteinExistence type="predicted"/>
<protein>
    <submittedName>
        <fullName evidence="1">Uncharacterized protein</fullName>
    </submittedName>
</protein>
<comment type="caution">
    <text evidence="1">The sequence shown here is derived from an EMBL/GenBank/DDBJ whole genome shotgun (WGS) entry which is preliminary data.</text>
</comment>
<dbReference type="AlphaFoldDB" id="A0A8X6G1V9"/>
<dbReference type="EMBL" id="BMAO01024256">
    <property type="protein sequence ID" value="GFQ94076.1"/>
    <property type="molecule type" value="Genomic_DNA"/>
</dbReference>
<reference evidence="1" key="1">
    <citation type="submission" date="2020-07" db="EMBL/GenBank/DDBJ databases">
        <title>Multicomponent nature underlies the extraordinary mechanical properties of spider dragline silk.</title>
        <authorList>
            <person name="Kono N."/>
            <person name="Nakamura H."/>
            <person name="Mori M."/>
            <person name="Yoshida Y."/>
            <person name="Ohtoshi R."/>
            <person name="Malay A.D."/>
            <person name="Moran D.A.P."/>
            <person name="Tomita M."/>
            <person name="Numata K."/>
            <person name="Arakawa K."/>
        </authorList>
    </citation>
    <scope>NUCLEOTIDE SEQUENCE</scope>
</reference>
<sequence>MWHRPGSDQQDRRWQRNRAQQMALAGKERFFDDGVLVCTQKTEKQKWFSLSSSLISLDDGRNKNSLCVFAASGLTQDYPISECFFMPDESGSPVWIGSYLVGTKDWWNERGKEEWLSGACRQNSSGEKLIMKLR</sequence>